<evidence type="ECO:0000313" key="2">
    <source>
        <dbReference type="EMBL" id="VYT86967.1"/>
    </source>
</evidence>
<organism evidence="2">
    <name type="scientific">Parabacteroides merdae</name>
    <dbReference type="NCBI Taxonomy" id="46503"/>
    <lineage>
        <taxon>Bacteria</taxon>
        <taxon>Pseudomonadati</taxon>
        <taxon>Bacteroidota</taxon>
        <taxon>Bacteroidia</taxon>
        <taxon>Bacteroidales</taxon>
        <taxon>Tannerellaceae</taxon>
        <taxon>Parabacteroides</taxon>
    </lineage>
</organism>
<dbReference type="EMBL" id="CACRUV010000011">
    <property type="protein sequence ID" value="VYT86967.1"/>
    <property type="molecule type" value="Genomic_DNA"/>
</dbReference>
<sequence length="47" mass="5805">MIVDNLGKERRRLGEYLPEVFETCLANFLYYLLLVYSFYMCFLWENQ</sequence>
<feature type="transmembrane region" description="Helical" evidence="1">
    <location>
        <begin position="20"/>
        <end position="44"/>
    </location>
</feature>
<reference evidence="2" key="1">
    <citation type="submission" date="2019-11" db="EMBL/GenBank/DDBJ databases">
        <authorList>
            <person name="Feng L."/>
        </authorList>
    </citation>
    <scope>NUCLEOTIDE SEQUENCE</scope>
    <source>
        <strain evidence="2">PmerdaeLFYP103</strain>
    </source>
</reference>
<keyword evidence="1" id="KW-0812">Transmembrane</keyword>
<keyword evidence="1" id="KW-1133">Transmembrane helix</keyword>
<name>A0A6N3A9F7_9BACT</name>
<protein>
    <submittedName>
        <fullName evidence="2">Uncharacterized protein</fullName>
    </submittedName>
</protein>
<evidence type="ECO:0000256" key="1">
    <source>
        <dbReference type="SAM" id="Phobius"/>
    </source>
</evidence>
<gene>
    <name evidence="2" type="ORF">PMLFYP103_00783</name>
</gene>
<accession>A0A6N3A9F7</accession>
<proteinExistence type="predicted"/>
<dbReference type="AlphaFoldDB" id="A0A6N3A9F7"/>
<keyword evidence="1" id="KW-0472">Membrane</keyword>